<dbReference type="EMBL" id="ML977321">
    <property type="protein sequence ID" value="KAF2116305.1"/>
    <property type="molecule type" value="Genomic_DNA"/>
</dbReference>
<evidence type="ECO:0000313" key="3">
    <source>
        <dbReference type="EMBL" id="KAF2116305.1"/>
    </source>
</evidence>
<dbReference type="InterPro" id="IPR036887">
    <property type="entry name" value="HTH_APSES_sf"/>
</dbReference>
<dbReference type="SUPFAM" id="SSF54616">
    <property type="entry name" value="DNA-binding domain of Mlu1-box binding protein MBP1"/>
    <property type="match status" value="1"/>
</dbReference>
<reference evidence="3" key="1">
    <citation type="journal article" date="2020" name="Stud. Mycol.">
        <title>101 Dothideomycetes genomes: a test case for predicting lifestyles and emergence of pathogens.</title>
        <authorList>
            <person name="Haridas S."/>
            <person name="Albert R."/>
            <person name="Binder M."/>
            <person name="Bloem J."/>
            <person name="Labutti K."/>
            <person name="Salamov A."/>
            <person name="Andreopoulos B."/>
            <person name="Baker S."/>
            <person name="Barry K."/>
            <person name="Bills G."/>
            <person name="Bluhm B."/>
            <person name="Cannon C."/>
            <person name="Castanera R."/>
            <person name="Culley D."/>
            <person name="Daum C."/>
            <person name="Ezra D."/>
            <person name="Gonzalez J."/>
            <person name="Henrissat B."/>
            <person name="Kuo A."/>
            <person name="Liang C."/>
            <person name="Lipzen A."/>
            <person name="Lutzoni F."/>
            <person name="Magnuson J."/>
            <person name="Mondo S."/>
            <person name="Nolan M."/>
            <person name="Ohm R."/>
            <person name="Pangilinan J."/>
            <person name="Park H.-J."/>
            <person name="Ramirez L."/>
            <person name="Alfaro M."/>
            <person name="Sun H."/>
            <person name="Tritt A."/>
            <person name="Yoshinaga Y."/>
            <person name="Zwiers L.-H."/>
            <person name="Turgeon B."/>
            <person name="Goodwin S."/>
            <person name="Spatafora J."/>
            <person name="Crous P."/>
            <person name="Grigoriev I."/>
        </authorList>
    </citation>
    <scope>NUCLEOTIDE SEQUENCE</scope>
    <source>
        <strain evidence="3">CBS 627.86</strain>
    </source>
</reference>
<feature type="domain" description="HTH APSES-type" evidence="2">
    <location>
        <begin position="102"/>
        <end position="220"/>
    </location>
</feature>
<protein>
    <recommendedName>
        <fullName evidence="2">HTH APSES-type domain-containing protein</fullName>
    </recommendedName>
</protein>
<dbReference type="OrthoDB" id="5562739at2759"/>
<feature type="region of interest" description="Disordered" evidence="1">
    <location>
        <begin position="1"/>
        <end position="63"/>
    </location>
</feature>
<dbReference type="InterPro" id="IPR003163">
    <property type="entry name" value="Tscrpt_reg_HTH_APSES-type"/>
</dbReference>
<accession>A0A6A5ZAM2</accession>
<dbReference type="Proteomes" id="UP000799770">
    <property type="component" value="Unassembled WGS sequence"/>
</dbReference>
<feature type="region of interest" description="Disordered" evidence="1">
    <location>
        <begin position="384"/>
        <end position="417"/>
    </location>
</feature>
<sequence length="458" mass="51344">MKIQSLLNPFSCDQRGYRSSQSPTPPTARPTALSTSDPKRQKLSKDAMRLDPGTKPVGPVNFPPYEADGDETIAAMHRKFRIHPAGKIALYHRHIPYTSSKKEFTEKTGRSAFEVFQYQFMLPDDDKEWVVVWDYNVGLVRITPFFKSLKYNKTMPAKVLDKNAGLKGISYSITGGALTAQGYWVPYPAAKALAATFCYEIRYALTPIFGNDFLSLCIPPEDPLFAKFKIDLDIVRESIDDCARWKADNQTNDTSLSPPMAPMRPLKAAFGSPSWDQKNPKQRRKKPERDFESGYFTDTSQSDKCFFSPEVSPRTQTWNAINRSCSPTDPPRSSPYISHLPAVPSGSPSVAFHRRHGLLPPIEDEQLDAIQYRTKRTLSKAAYEDEEMEATAPYSSYDSDADDEKAMNTSPDSYISPTNAEQLDAAHALIAMKGGNTHTHAAQIALHPPKRTRRGSKF</sequence>
<evidence type="ECO:0000256" key="1">
    <source>
        <dbReference type="SAM" id="MobiDB-lite"/>
    </source>
</evidence>
<dbReference type="InterPro" id="IPR051642">
    <property type="entry name" value="SWI6-like"/>
</dbReference>
<dbReference type="AlphaFoldDB" id="A0A6A5ZAM2"/>
<name>A0A6A5ZAM2_9PLEO</name>
<dbReference type="GO" id="GO:0033309">
    <property type="term" value="C:SBF transcription complex"/>
    <property type="evidence" value="ECO:0007669"/>
    <property type="project" value="TreeGrafter"/>
</dbReference>
<dbReference type="Gene3D" id="3.10.260.10">
    <property type="entry name" value="Transcription regulator HTH, APSES-type DNA-binding domain"/>
    <property type="match status" value="1"/>
</dbReference>
<dbReference type="PANTHER" id="PTHR43828">
    <property type="entry name" value="ASPARAGINASE"/>
    <property type="match status" value="1"/>
</dbReference>
<feature type="compositionally biased region" description="Basic and acidic residues" evidence="1">
    <location>
        <begin position="37"/>
        <end position="49"/>
    </location>
</feature>
<keyword evidence="4" id="KW-1185">Reference proteome</keyword>
<evidence type="ECO:0000259" key="2">
    <source>
        <dbReference type="PROSITE" id="PS51299"/>
    </source>
</evidence>
<organism evidence="3 4">
    <name type="scientific">Lophiotrema nucula</name>
    <dbReference type="NCBI Taxonomy" id="690887"/>
    <lineage>
        <taxon>Eukaryota</taxon>
        <taxon>Fungi</taxon>
        <taxon>Dikarya</taxon>
        <taxon>Ascomycota</taxon>
        <taxon>Pezizomycotina</taxon>
        <taxon>Dothideomycetes</taxon>
        <taxon>Pleosporomycetidae</taxon>
        <taxon>Pleosporales</taxon>
        <taxon>Lophiotremataceae</taxon>
        <taxon>Lophiotrema</taxon>
    </lineage>
</organism>
<feature type="compositionally biased region" description="Polar residues" evidence="1">
    <location>
        <begin position="407"/>
        <end position="417"/>
    </location>
</feature>
<dbReference type="GO" id="GO:0030907">
    <property type="term" value="C:MBF transcription complex"/>
    <property type="evidence" value="ECO:0007669"/>
    <property type="project" value="TreeGrafter"/>
</dbReference>
<dbReference type="GO" id="GO:0000981">
    <property type="term" value="F:DNA-binding transcription factor activity, RNA polymerase II-specific"/>
    <property type="evidence" value="ECO:0007669"/>
    <property type="project" value="UniProtKB-ARBA"/>
</dbReference>
<dbReference type="PROSITE" id="PS51299">
    <property type="entry name" value="HTH_APSES"/>
    <property type="match status" value="1"/>
</dbReference>
<dbReference type="GO" id="GO:0003677">
    <property type="term" value="F:DNA binding"/>
    <property type="evidence" value="ECO:0007669"/>
    <property type="project" value="InterPro"/>
</dbReference>
<gene>
    <name evidence="3" type="ORF">BDV96DRAFT_658540</name>
</gene>
<feature type="region of interest" description="Disordered" evidence="1">
    <location>
        <begin position="267"/>
        <end position="294"/>
    </location>
</feature>
<evidence type="ECO:0000313" key="4">
    <source>
        <dbReference type="Proteomes" id="UP000799770"/>
    </source>
</evidence>
<proteinExistence type="predicted"/>
<dbReference type="PANTHER" id="PTHR43828:SF5">
    <property type="entry name" value="TRANSCRIPTIONAL REPRESSOR XBP1"/>
    <property type="match status" value="1"/>
</dbReference>